<evidence type="ECO:0000313" key="11">
    <source>
        <dbReference type="EMBL" id="OBA28196.1"/>
    </source>
</evidence>
<dbReference type="EMBL" id="LXPE01000004">
    <property type="protein sequence ID" value="OBA28196.1"/>
    <property type="molecule type" value="Genomic_DNA"/>
</dbReference>
<dbReference type="InterPro" id="IPR001330">
    <property type="entry name" value="Prenyltrans"/>
</dbReference>
<dbReference type="Proteomes" id="UP000092321">
    <property type="component" value="Unassembled WGS sequence"/>
</dbReference>
<evidence type="ECO:0000256" key="4">
    <source>
        <dbReference type="ARBA" id="ARBA00022723"/>
    </source>
</evidence>
<keyword evidence="12" id="KW-1185">Reference proteome</keyword>
<organism evidence="11 12">
    <name type="scientific">Hanseniaspora valbyensis NRRL Y-1626</name>
    <dbReference type="NCBI Taxonomy" id="766949"/>
    <lineage>
        <taxon>Eukaryota</taxon>
        <taxon>Fungi</taxon>
        <taxon>Dikarya</taxon>
        <taxon>Ascomycota</taxon>
        <taxon>Saccharomycotina</taxon>
        <taxon>Saccharomycetes</taxon>
        <taxon>Saccharomycodales</taxon>
        <taxon>Saccharomycodaceae</taxon>
        <taxon>Hanseniaspora</taxon>
    </lineage>
</organism>
<protein>
    <recommendedName>
        <fullName evidence="8">Geranylgeranyl transferase type-2 subunit beta</fullName>
        <ecNumber evidence="8">2.5.1.60</ecNumber>
    </recommendedName>
</protein>
<evidence type="ECO:0000256" key="3">
    <source>
        <dbReference type="ARBA" id="ARBA00022679"/>
    </source>
</evidence>
<keyword evidence="3 8" id="KW-0808">Transferase</keyword>
<evidence type="ECO:0000259" key="9">
    <source>
        <dbReference type="Pfam" id="PF00432"/>
    </source>
</evidence>
<dbReference type="AlphaFoldDB" id="A0A1B7THI4"/>
<dbReference type="EC" id="2.5.1.60" evidence="8"/>
<feature type="domain" description="Prenyltransferase alpha-alpha toroid" evidence="9">
    <location>
        <begin position="9"/>
        <end position="329"/>
    </location>
</feature>
<dbReference type="InterPro" id="IPR026873">
    <property type="entry name" value="Ptb1"/>
</dbReference>
<dbReference type="OrthoDB" id="5428259at2759"/>
<keyword evidence="2 8" id="KW-0637">Prenyltransferase</keyword>
<comment type="similarity">
    <text evidence="1 8">Belongs to the protein prenyltransferase subunit beta family.</text>
</comment>
<dbReference type="EMBL" id="LXPE01000246">
    <property type="protein sequence ID" value="OBA25092.1"/>
    <property type="molecule type" value="Genomic_DNA"/>
</dbReference>
<dbReference type="PANTHER" id="PTHR11774:SF11">
    <property type="entry name" value="GERANYLGERANYL TRANSFERASE TYPE-2 SUBUNIT BETA"/>
    <property type="match status" value="1"/>
</dbReference>
<evidence type="ECO:0000256" key="2">
    <source>
        <dbReference type="ARBA" id="ARBA00022602"/>
    </source>
</evidence>
<proteinExistence type="inferred from homology"/>
<evidence type="ECO:0000256" key="7">
    <source>
        <dbReference type="ARBA" id="ARBA00047658"/>
    </source>
</evidence>
<sequence length="339" mass="39040">MSIDKKLISKYIKDLSKELNDENQLEYHLSQHLRMNGLYWTAISTELVDSTEKENIVDWIKTCYYPEQGSFGPFPKHDPHILSTLSAIQLLIIFKEFDFLKEVLSKIFGYISSLQLANGAFKGDLFSEEVDTRFSYNSLHILYYITKIVPDAYEQKQIDDVVSKGLKYLKTCYNYDGGFGLRPGCESHGAQVWTSFASFAIWGKIDEYFNLQELENLKWWLLERQNTDGGLNGRPCKLSDCCYSWWCLASLKTLNYSKHFDTECINLLDLQKLKAFIIGCQDNVNGGISDRSGNVVDIFHTCFGLSGISIIEEVLKEEDFKKIDPRFCMLTESIKNLNK</sequence>
<dbReference type="GO" id="GO:0004663">
    <property type="term" value="F:Rab geranylgeranyltransferase activity"/>
    <property type="evidence" value="ECO:0007669"/>
    <property type="project" value="UniProtKB-UniRule"/>
</dbReference>
<reference evidence="12" key="1">
    <citation type="journal article" date="2016" name="Proc. Natl. Acad. Sci. U.S.A.">
        <title>Comparative genomics of biotechnologically important yeasts.</title>
        <authorList>
            <person name="Riley R."/>
            <person name="Haridas S."/>
            <person name="Wolfe K.H."/>
            <person name="Lopes M.R."/>
            <person name="Hittinger C.T."/>
            <person name="Goeker M."/>
            <person name="Salamov A.A."/>
            <person name="Wisecaver J.H."/>
            <person name="Long T.M."/>
            <person name="Calvey C.H."/>
            <person name="Aerts A.L."/>
            <person name="Barry K.W."/>
            <person name="Choi C."/>
            <person name="Clum A."/>
            <person name="Coughlan A.Y."/>
            <person name="Deshpande S."/>
            <person name="Douglass A.P."/>
            <person name="Hanson S.J."/>
            <person name="Klenk H.-P."/>
            <person name="LaButti K.M."/>
            <person name="Lapidus A."/>
            <person name="Lindquist E.A."/>
            <person name="Lipzen A.M."/>
            <person name="Meier-Kolthoff J.P."/>
            <person name="Ohm R.A."/>
            <person name="Otillar R.P."/>
            <person name="Pangilinan J.L."/>
            <person name="Peng Y."/>
            <person name="Rokas A."/>
            <person name="Rosa C.A."/>
            <person name="Scheuner C."/>
            <person name="Sibirny A.A."/>
            <person name="Slot J.C."/>
            <person name="Stielow J.B."/>
            <person name="Sun H."/>
            <person name="Kurtzman C.P."/>
            <person name="Blackwell M."/>
            <person name="Grigoriev I.V."/>
            <person name="Jeffries T.W."/>
        </authorList>
    </citation>
    <scope>NUCLEOTIDE SEQUENCE [LARGE SCALE GENOMIC DNA]</scope>
    <source>
        <strain evidence="12">NRRL Y-1626</strain>
    </source>
</reference>
<keyword evidence="4 8" id="KW-0479">Metal-binding</keyword>
<dbReference type="SUPFAM" id="SSF48239">
    <property type="entry name" value="Terpenoid cyclases/Protein prenyltransferases"/>
    <property type="match status" value="1"/>
</dbReference>
<dbReference type="InterPro" id="IPR008930">
    <property type="entry name" value="Terpenoid_cyclase/PrenylTrfase"/>
</dbReference>
<accession>A0A1B7THI4</accession>
<reference evidence="11" key="2">
    <citation type="submission" date="2016-04" db="EMBL/GenBank/DDBJ databases">
        <title>Comparative genomics of biotechnologically important yeasts.</title>
        <authorList>
            <consortium name="DOE Joint Genome Institute"/>
            <person name="Riley R."/>
            <person name="Haridas S."/>
            <person name="Wolfe K.H."/>
            <person name="Lopes M.R."/>
            <person name="Hittinger C.T."/>
            <person name="Goker M."/>
            <person name="Salamov A."/>
            <person name="Wisecaver J."/>
            <person name="Long T.M."/>
            <person name="Aerts A.L."/>
            <person name="Barry K."/>
            <person name="Choi C."/>
            <person name="Clum A."/>
            <person name="Coughlan A.Y."/>
            <person name="Deshpande S."/>
            <person name="Douglass A.P."/>
            <person name="Hanson S.J."/>
            <person name="Klenk H.-P."/>
            <person name="Labutti K."/>
            <person name="Lapidus A."/>
            <person name="Lindquist E."/>
            <person name="Lipzen A."/>
            <person name="Meier-Kolthoff J.P."/>
            <person name="Ohm R.A."/>
            <person name="Otillar R.P."/>
            <person name="Pangilinan J."/>
            <person name="Peng Y."/>
            <person name="Rokas A."/>
            <person name="Rosa C.A."/>
            <person name="Scheuner C."/>
            <person name="Sibirny A.A."/>
            <person name="Slot J.C."/>
            <person name="Stielow J.B."/>
            <person name="Sun H."/>
            <person name="Kurtzman C.P."/>
            <person name="Blackwell M."/>
            <person name="Grigoriev I.V."/>
            <person name="Jeffries T.W."/>
        </authorList>
    </citation>
    <scope>NUCLEOTIDE SEQUENCE [LARGE SCALE GENOMIC DNA]</scope>
    <source>
        <strain evidence="11">NRRL Y-1626</strain>
    </source>
</reference>
<evidence type="ECO:0000256" key="5">
    <source>
        <dbReference type="ARBA" id="ARBA00022737"/>
    </source>
</evidence>
<evidence type="ECO:0000313" key="10">
    <source>
        <dbReference type="EMBL" id="OBA25092.1"/>
    </source>
</evidence>
<dbReference type="Gene3D" id="1.50.10.20">
    <property type="match status" value="1"/>
</dbReference>
<keyword evidence="5" id="KW-0677">Repeat</keyword>
<dbReference type="PANTHER" id="PTHR11774">
    <property type="entry name" value="GERANYLGERANYL TRANSFERASE TYPE BETA SUBUNIT"/>
    <property type="match status" value="1"/>
</dbReference>
<keyword evidence="6 8" id="KW-0862">Zinc</keyword>
<evidence type="ECO:0000256" key="8">
    <source>
        <dbReference type="RuleBase" id="RU365076"/>
    </source>
</evidence>
<comment type="caution">
    <text evidence="11">The sequence shown here is derived from an EMBL/GenBank/DDBJ whole genome shotgun (WGS) entry which is preliminary data.</text>
</comment>
<dbReference type="GO" id="GO:0046872">
    <property type="term" value="F:metal ion binding"/>
    <property type="evidence" value="ECO:0007669"/>
    <property type="project" value="UniProtKB-KW"/>
</dbReference>
<evidence type="ECO:0000313" key="12">
    <source>
        <dbReference type="Proteomes" id="UP000092321"/>
    </source>
</evidence>
<comment type="function">
    <text evidence="8">Catalyzes the transfer of a geranylgeranyl moiety from geranylgeranyl diphosphate to both cysteines of proteins with the C-terminal sequence -XXCC, -XCXC and -CCXX.</text>
</comment>
<dbReference type="CDD" id="cd02894">
    <property type="entry name" value="GGTase-II"/>
    <property type="match status" value="1"/>
</dbReference>
<dbReference type="GO" id="GO:0005968">
    <property type="term" value="C:Rab-protein geranylgeranyltransferase complex"/>
    <property type="evidence" value="ECO:0007669"/>
    <property type="project" value="UniProtKB-UniRule"/>
</dbReference>
<comment type="cofactor">
    <cofactor evidence="8">
        <name>Zn(2+)</name>
        <dbReference type="ChEBI" id="CHEBI:29105"/>
    </cofactor>
    <text evidence="8">Binds 1 zinc ion per subunit.</text>
</comment>
<evidence type="ECO:0000256" key="6">
    <source>
        <dbReference type="ARBA" id="ARBA00022833"/>
    </source>
</evidence>
<evidence type="ECO:0000256" key="1">
    <source>
        <dbReference type="ARBA" id="ARBA00010497"/>
    </source>
</evidence>
<dbReference type="InterPro" id="IPR045089">
    <property type="entry name" value="PGGT1B-like"/>
</dbReference>
<comment type="catalytic activity">
    <reaction evidence="7 8">
        <text>geranylgeranyl diphosphate + L-cysteinyl-[protein] = S-geranylgeranyl-L-cysteinyl-[protein] + diphosphate</text>
        <dbReference type="Rhea" id="RHEA:21240"/>
        <dbReference type="Rhea" id="RHEA-COMP:10131"/>
        <dbReference type="Rhea" id="RHEA-COMP:11537"/>
        <dbReference type="ChEBI" id="CHEBI:29950"/>
        <dbReference type="ChEBI" id="CHEBI:33019"/>
        <dbReference type="ChEBI" id="CHEBI:57533"/>
        <dbReference type="ChEBI" id="CHEBI:86021"/>
        <dbReference type="EC" id="2.5.1.60"/>
    </reaction>
</comment>
<name>A0A1B7THI4_9ASCO</name>
<dbReference type="Pfam" id="PF00432">
    <property type="entry name" value="Prenyltrans"/>
    <property type="match status" value="1"/>
</dbReference>
<gene>
    <name evidence="11" type="ORF">HANVADRAFT_21857</name>
    <name evidence="10" type="ORF">HANVADRAFT_4101</name>
</gene>